<dbReference type="OrthoDB" id="122279at2759"/>
<dbReference type="GO" id="GO:0005524">
    <property type="term" value="F:ATP binding"/>
    <property type="evidence" value="ECO:0007669"/>
    <property type="project" value="InterPro"/>
</dbReference>
<dbReference type="GO" id="GO:0004674">
    <property type="term" value="F:protein serine/threonine kinase activity"/>
    <property type="evidence" value="ECO:0007669"/>
    <property type="project" value="TreeGrafter"/>
</dbReference>
<evidence type="ECO:0000313" key="3">
    <source>
        <dbReference type="Proteomes" id="UP000807342"/>
    </source>
</evidence>
<dbReference type="AlphaFoldDB" id="A0A9P5X7T5"/>
<reference evidence="2" key="1">
    <citation type="submission" date="2020-11" db="EMBL/GenBank/DDBJ databases">
        <authorList>
            <consortium name="DOE Joint Genome Institute"/>
            <person name="Ahrendt S."/>
            <person name="Riley R."/>
            <person name="Andreopoulos W."/>
            <person name="Labutti K."/>
            <person name="Pangilinan J."/>
            <person name="Ruiz-Duenas F.J."/>
            <person name="Barrasa J.M."/>
            <person name="Sanchez-Garcia M."/>
            <person name="Camarero S."/>
            <person name="Miyauchi S."/>
            <person name="Serrano A."/>
            <person name="Linde D."/>
            <person name="Babiker R."/>
            <person name="Drula E."/>
            <person name="Ayuso-Fernandez I."/>
            <person name="Pacheco R."/>
            <person name="Padilla G."/>
            <person name="Ferreira P."/>
            <person name="Barriuso J."/>
            <person name="Kellner H."/>
            <person name="Castanera R."/>
            <person name="Alfaro M."/>
            <person name="Ramirez L."/>
            <person name="Pisabarro A.G."/>
            <person name="Kuo A."/>
            <person name="Tritt A."/>
            <person name="Lipzen A."/>
            <person name="He G."/>
            <person name="Yan M."/>
            <person name="Ng V."/>
            <person name="Cullen D."/>
            <person name="Martin F."/>
            <person name="Rosso M.-N."/>
            <person name="Henrissat B."/>
            <person name="Hibbett D."/>
            <person name="Martinez A.T."/>
            <person name="Grigoriev I.V."/>
        </authorList>
    </citation>
    <scope>NUCLEOTIDE SEQUENCE</scope>
    <source>
        <strain evidence="2">MF-IS2</strain>
    </source>
</reference>
<evidence type="ECO:0000313" key="2">
    <source>
        <dbReference type="EMBL" id="KAF9444926.1"/>
    </source>
</evidence>
<dbReference type="PROSITE" id="PS50011">
    <property type="entry name" value="PROTEIN_KINASE_DOM"/>
    <property type="match status" value="1"/>
</dbReference>
<proteinExistence type="predicted"/>
<dbReference type="Proteomes" id="UP000807342">
    <property type="component" value="Unassembled WGS sequence"/>
</dbReference>
<keyword evidence="2" id="KW-0808">Transferase</keyword>
<dbReference type="SUPFAM" id="SSF56112">
    <property type="entry name" value="Protein kinase-like (PK-like)"/>
    <property type="match status" value="1"/>
</dbReference>
<dbReference type="Gene3D" id="1.10.510.10">
    <property type="entry name" value="Transferase(Phosphotransferase) domain 1"/>
    <property type="match status" value="1"/>
</dbReference>
<evidence type="ECO:0000259" key="1">
    <source>
        <dbReference type="PROSITE" id="PS50011"/>
    </source>
</evidence>
<dbReference type="SMART" id="SM00220">
    <property type="entry name" value="S_TKc"/>
    <property type="match status" value="1"/>
</dbReference>
<dbReference type="InterPro" id="IPR001245">
    <property type="entry name" value="Ser-Thr/Tyr_kinase_cat_dom"/>
</dbReference>
<dbReference type="InterPro" id="IPR051681">
    <property type="entry name" value="Ser/Thr_Kinases-Pseudokinases"/>
</dbReference>
<name>A0A9P5X7T5_9AGAR</name>
<sequence length="415" mass="46481">MDTELQQVCARLVEIFQDRSRYKLLLGYRDLEAQAVLNLLQNLLDSPRVKDPKLKNELVVAVQRLSKKSALYPECFVLKNISIEKNSDGSIHALSSGKFGDVWRGSMGGRNVCLKVMRVYRNSKIHELLKAFSCEAVVWSQLQHANILPFYGIYRLEHPSHDRICLVSPWMTNGNIDEFLADEPNADRVALATDIANGLKYLHANNVVHGDLKGANVLVNSSKKACLADFGLSTIRDPEVLALTTTNSSTSCGGTIRWMAPELLNPPETDEPLNTKESDIYAFAGVSYEIFTGHIPFYEVFRDQTVIVKVNRGERPSRPDQATSTKYGLTESIWKLMQDCWLTDPDSRPAAAGIATRLASTPTQRRQSFLSPVSFRAFFAQGTNLESQLQRKELLRLLDISTEPLLEGLSLDYKG</sequence>
<organism evidence="2 3">
    <name type="scientific">Macrolepiota fuliginosa MF-IS2</name>
    <dbReference type="NCBI Taxonomy" id="1400762"/>
    <lineage>
        <taxon>Eukaryota</taxon>
        <taxon>Fungi</taxon>
        <taxon>Dikarya</taxon>
        <taxon>Basidiomycota</taxon>
        <taxon>Agaricomycotina</taxon>
        <taxon>Agaricomycetes</taxon>
        <taxon>Agaricomycetidae</taxon>
        <taxon>Agaricales</taxon>
        <taxon>Agaricineae</taxon>
        <taxon>Agaricaceae</taxon>
        <taxon>Macrolepiota</taxon>
    </lineage>
</organism>
<accession>A0A9P5X7T5</accession>
<gene>
    <name evidence="2" type="ORF">P691DRAFT_676694</name>
</gene>
<protein>
    <submittedName>
        <fullName evidence="2">Kinase-like protein</fullName>
    </submittedName>
</protein>
<keyword evidence="2" id="KW-0418">Kinase</keyword>
<dbReference type="PROSITE" id="PS00108">
    <property type="entry name" value="PROTEIN_KINASE_ST"/>
    <property type="match status" value="1"/>
</dbReference>
<comment type="caution">
    <text evidence="2">The sequence shown here is derived from an EMBL/GenBank/DDBJ whole genome shotgun (WGS) entry which is preliminary data.</text>
</comment>
<feature type="domain" description="Protein kinase" evidence="1">
    <location>
        <begin position="88"/>
        <end position="370"/>
    </location>
</feature>
<dbReference type="InterPro" id="IPR008271">
    <property type="entry name" value="Ser/Thr_kinase_AS"/>
</dbReference>
<dbReference type="InterPro" id="IPR000719">
    <property type="entry name" value="Prot_kinase_dom"/>
</dbReference>
<keyword evidence="3" id="KW-1185">Reference proteome</keyword>
<dbReference type="PANTHER" id="PTHR44329">
    <property type="entry name" value="SERINE/THREONINE-PROTEIN KINASE TNNI3K-RELATED"/>
    <property type="match status" value="1"/>
</dbReference>
<dbReference type="Pfam" id="PF07714">
    <property type="entry name" value="PK_Tyr_Ser-Thr"/>
    <property type="match status" value="1"/>
</dbReference>
<dbReference type="InterPro" id="IPR011009">
    <property type="entry name" value="Kinase-like_dom_sf"/>
</dbReference>
<dbReference type="EMBL" id="MU151338">
    <property type="protein sequence ID" value="KAF9444926.1"/>
    <property type="molecule type" value="Genomic_DNA"/>
</dbReference>